<dbReference type="NCBIfam" id="NF033632">
    <property type="entry name" value="SLATT_4"/>
    <property type="match status" value="1"/>
</dbReference>
<evidence type="ECO:0000259" key="2">
    <source>
        <dbReference type="Pfam" id="PF18186"/>
    </source>
</evidence>
<name>A0A1H8U6V7_9PROT</name>
<proteinExistence type="predicted"/>
<evidence type="ECO:0000313" key="4">
    <source>
        <dbReference type="Proteomes" id="UP000198814"/>
    </source>
</evidence>
<protein>
    <recommendedName>
        <fullName evidence="2">SMODS and SLOG-associating 2TM effector domain-containing protein</fullName>
    </recommendedName>
</protein>
<feature type="transmembrane region" description="Helical" evidence="1">
    <location>
        <begin position="74"/>
        <end position="92"/>
    </location>
</feature>
<dbReference type="EMBL" id="FODO01000031">
    <property type="protein sequence ID" value="SEO98583.1"/>
    <property type="molecule type" value="Genomic_DNA"/>
</dbReference>
<sequence length="199" mass="22280">MEQHSQTNDSLESRRIFEGQLRESFGRVVYTHKTHEKCADILFSRQSSLKLWQIILSAATTGGFISAFFGAGNIGATIGVLVSTCLLVLNAYTKNYDLGELAQKHKQAANDIWLIREKYFSLITDLAIGEKPLEALQNERDILVTQLHTVYSSAPSTTFQAYKKAQNALKQNEDMTFSDEEIDAFLPKGLKRASSQRGN</sequence>
<keyword evidence="1" id="KW-0812">Transmembrane</keyword>
<evidence type="ECO:0000256" key="1">
    <source>
        <dbReference type="SAM" id="Phobius"/>
    </source>
</evidence>
<keyword evidence="1" id="KW-1133">Transmembrane helix</keyword>
<dbReference type="RefSeq" id="WP_090322014.1">
    <property type="nucleotide sequence ID" value="NZ_FNOE01000035.1"/>
</dbReference>
<dbReference type="Proteomes" id="UP000198814">
    <property type="component" value="Unassembled WGS sequence"/>
</dbReference>
<keyword evidence="1" id="KW-0472">Membrane</keyword>
<dbReference type="AlphaFoldDB" id="A0A1H8U6V7"/>
<keyword evidence="4" id="KW-1185">Reference proteome</keyword>
<dbReference type="STRING" id="42354.SAMN05216333_1316"/>
<dbReference type="InterPro" id="IPR040811">
    <property type="entry name" value="SLATT_4"/>
</dbReference>
<reference evidence="4" key="1">
    <citation type="submission" date="2016-10" db="EMBL/GenBank/DDBJ databases">
        <authorList>
            <person name="Varghese N."/>
            <person name="Submissions S."/>
        </authorList>
    </citation>
    <scope>NUCLEOTIDE SEQUENCE [LARGE SCALE GENOMIC DNA]</scope>
    <source>
        <strain evidence="4">Nm76</strain>
    </source>
</reference>
<organism evidence="3 4">
    <name type="scientific">Nitrosomonas oligotropha</name>
    <dbReference type="NCBI Taxonomy" id="42354"/>
    <lineage>
        <taxon>Bacteria</taxon>
        <taxon>Pseudomonadati</taxon>
        <taxon>Pseudomonadota</taxon>
        <taxon>Betaproteobacteria</taxon>
        <taxon>Nitrosomonadales</taxon>
        <taxon>Nitrosomonadaceae</taxon>
        <taxon>Nitrosomonas</taxon>
    </lineage>
</organism>
<dbReference type="Pfam" id="PF18186">
    <property type="entry name" value="SLATT_4"/>
    <property type="match status" value="1"/>
</dbReference>
<feature type="domain" description="SMODS and SLOG-associating 2TM effector" evidence="2">
    <location>
        <begin position="17"/>
        <end position="181"/>
    </location>
</feature>
<accession>A0A1H8U6V7</accession>
<evidence type="ECO:0000313" key="3">
    <source>
        <dbReference type="EMBL" id="SEO98583.1"/>
    </source>
</evidence>
<gene>
    <name evidence="3" type="ORF">SAMN05216333_1316</name>
</gene>